<keyword evidence="1" id="KW-1133">Transmembrane helix</keyword>
<dbReference type="PANTHER" id="PTHR23531:SF1">
    <property type="entry name" value="QUINOLENE RESISTANCE PROTEIN NORA"/>
    <property type="match status" value="1"/>
</dbReference>
<name>A0A6J6EQY2_9ZZZZ</name>
<feature type="transmembrane region" description="Helical" evidence="1">
    <location>
        <begin position="216"/>
        <end position="239"/>
    </location>
</feature>
<feature type="transmembrane region" description="Helical" evidence="1">
    <location>
        <begin position="305"/>
        <end position="327"/>
    </location>
</feature>
<feature type="transmembrane region" description="Helical" evidence="1">
    <location>
        <begin position="173"/>
        <end position="192"/>
    </location>
</feature>
<dbReference type="GO" id="GO:0022857">
    <property type="term" value="F:transmembrane transporter activity"/>
    <property type="evidence" value="ECO:0007669"/>
    <property type="project" value="InterPro"/>
</dbReference>
<feature type="domain" description="Major facilitator superfamily (MFS) profile" evidence="2">
    <location>
        <begin position="19"/>
        <end position="392"/>
    </location>
</feature>
<feature type="transmembrane region" description="Helical" evidence="1">
    <location>
        <begin position="51"/>
        <end position="74"/>
    </location>
</feature>
<dbReference type="PROSITE" id="PS50850">
    <property type="entry name" value="MFS"/>
    <property type="match status" value="1"/>
</dbReference>
<feature type="transmembrane region" description="Helical" evidence="1">
    <location>
        <begin position="339"/>
        <end position="361"/>
    </location>
</feature>
<dbReference type="SUPFAM" id="SSF103473">
    <property type="entry name" value="MFS general substrate transporter"/>
    <property type="match status" value="1"/>
</dbReference>
<feature type="transmembrane region" description="Helical" evidence="1">
    <location>
        <begin position="148"/>
        <end position="167"/>
    </location>
</feature>
<dbReference type="Gene3D" id="1.20.1250.20">
    <property type="entry name" value="MFS general substrate transporter like domains"/>
    <property type="match status" value="1"/>
</dbReference>
<dbReference type="InterPro" id="IPR020846">
    <property type="entry name" value="MFS_dom"/>
</dbReference>
<accession>A0A6J6EQY2</accession>
<dbReference type="PANTHER" id="PTHR23531">
    <property type="entry name" value="QUINOLENE RESISTANCE PROTEIN NORA"/>
    <property type="match status" value="1"/>
</dbReference>
<keyword evidence="1" id="KW-0472">Membrane</keyword>
<dbReference type="CDD" id="cd17489">
    <property type="entry name" value="MFS_YfcJ_like"/>
    <property type="match status" value="1"/>
</dbReference>
<feature type="transmembrane region" description="Helical" evidence="1">
    <location>
        <begin position="25"/>
        <end position="45"/>
    </location>
</feature>
<evidence type="ECO:0000259" key="2">
    <source>
        <dbReference type="PROSITE" id="PS50850"/>
    </source>
</evidence>
<feature type="transmembrane region" description="Helical" evidence="1">
    <location>
        <begin position="86"/>
        <end position="111"/>
    </location>
</feature>
<dbReference type="InterPro" id="IPR052714">
    <property type="entry name" value="MFS_Exporter"/>
</dbReference>
<gene>
    <name evidence="3" type="ORF">UFOPK1493_02914</name>
</gene>
<dbReference type="InterPro" id="IPR011701">
    <property type="entry name" value="MFS"/>
</dbReference>
<reference evidence="3" key="1">
    <citation type="submission" date="2020-05" db="EMBL/GenBank/DDBJ databases">
        <authorList>
            <person name="Chiriac C."/>
            <person name="Salcher M."/>
            <person name="Ghai R."/>
            <person name="Kavagutti S V."/>
        </authorList>
    </citation>
    <scope>NUCLEOTIDE SEQUENCE</scope>
</reference>
<dbReference type="AlphaFoldDB" id="A0A6J6EQY2"/>
<feature type="transmembrane region" description="Helical" evidence="1">
    <location>
        <begin position="367"/>
        <end position="387"/>
    </location>
</feature>
<keyword evidence="1" id="KW-0812">Transmembrane</keyword>
<organism evidence="3">
    <name type="scientific">freshwater metagenome</name>
    <dbReference type="NCBI Taxonomy" id="449393"/>
    <lineage>
        <taxon>unclassified sequences</taxon>
        <taxon>metagenomes</taxon>
        <taxon>ecological metagenomes</taxon>
    </lineage>
</organism>
<feature type="transmembrane region" description="Helical" evidence="1">
    <location>
        <begin position="245"/>
        <end position="264"/>
    </location>
</feature>
<feature type="transmembrane region" description="Helical" evidence="1">
    <location>
        <begin position="117"/>
        <end position="136"/>
    </location>
</feature>
<dbReference type="EMBL" id="CAEZSR010000138">
    <property type="protein sequence ID" value="CAB4578892.1"/>
    <property type="molecule type" value="Genomic_DNA"/>
</dbReference>
<sequence length="396" mass="41509">MSEQIDVPATAGPVFGTATRRRLDLAVASNFLAIGVLLAAVPRYVREELGGSSAAVGTATTIFFGAALVTRPLVGRAMDRIGRRPFLTWPLVAMALLAIGMEAAGVVWAVIAVRLLQGAFGSTFYTACAVVSTDLAPPEQRASAVARLSLMIYLGFAFGPFLGEFLFDRGPQWPWLICALLHGLAAAVAWGLPETRRERQASHTEVRPSIRSLQRVVLRPGIAQLCAGLGYSCVVAFLPSYSREIGLGSSGALFFTYAASALLVRVFSGRLADRFGYVAVAVPGLFVFGLGHLLMAVAWAEWVPFPAIAMTGIGFGAVFPALTALAVDRAPDEQRGQVLGVFLSFNDLGNAIAGPAVGAIADAAGFRWGYGVPAIVAGVGLMVAISLRAPADRAAT</sequence>
<evidence type="ECO:0000313" key="3">
    <source>
        <dbReference type="EMBL" id="CAB4578892.1"/>
    </source>
</evidence>
<proteinExistence type="predicted"/>
<dbReference type="Pfam" id="PF07690">
    <property type="entry name" value="MFS_1"/>
    <property type="match status" value="1"/>
</dbReference>
<dbReference type="InterPro" id="IPR036259">
    <property type="entry name" value="MFS_trans_sf"/>
</dbReference>
<feature type="transmembrane region" description="Helical" evidence="1">
    <location>
        <begin position="276"/>
        <end position="299"/>
    </location>
</feature>
<evidence type="ECO:0000256" key="1">
    <source>
        <dbReference type="SAM" id="Phobius"/>
    </source>
</evidence>
<protein>
    <submittedName>
        <fullName evidence="3">Unannotated protein</fullName>
    </submittedName>
</protein>